<dbReference type="EMBL" id="JACOGF010000008">
    <property type="protein sequence ID" value="MBC3918957.1"/>
    <property type="molecule type" value="Genomic_DNA"/>
</dbReference>
<comment type="caution">
    <text evidence="3">The sequence shown here is derived from an EMBL/GenBank/DDBJ whole genome shotgun (WGS) entry which is preliminary data.</text>
</comment>
<dbReference type="PANTHER" id="PTHR47216">
    <property type="match status" value="1"/>
</dbReference>
<sequence>MPSLPATVQHRLRHLLLNALTFALCYLTANLLAQQQGIVRHAALPFESSIPFLQWMILPYLSSSVFFCLVFFMVKTQDELRVISQRLLLATVVAAILFVIYPLQFSWPRPVIESPWWAYLYASLTLMDKPYNQLPSLHVSYCILFWSALRPQIQPGPARSLLAGWLILTALSTLFTYQHHVLDLVGGALLAFFCIIMITPRKTEPHVAFYYLVAACALLSTGVLAWHLPLALYLMCSLLLVSLAYFRRDCNFLHKRNGLHAWWIWLMYAPYLLGYWLTWHAVVWRERRKPVVIKLTEQLWVGRRLSNAEASQLPADCSIIDLANELSETRALRAHTYRYFPLMDLQTPPPDTVREILLHMRAEMDGGKTVYLHCAMGYSRCIVLAKLYMSQGTLIRP</sequence>
<dbReference type="RefSeq" id="WP_186948232.1">
    <property type="nucleotide sequence ID" value="NZ_JACOGF010000008.1"/>
</dbReference>
<feature type="transmembrane region" description="Helical" evidence="1">
    <location>
        <begin position="86"/>
        <end position="107"/>
    </location>
</feature>
<keyword evidence="1" id="KW-0472">Membrane</keyword>
<keyword evidence="1" id="KW-1133">Transmembrane helix</keyword>
<organism evidence="3 4">
    <name type="scientific">Undibacterium hunanense</name>
    <dbReference type="NCBI Taxonomy" id="2762292"/>
    <lineage>
        <taxon>Bacteria</taxon>
        <taxon>Pseudomonadati</taxon>
        <taxon>Pseudomonadota</taxon>
        <taxon>Betaproteobacteria</taxon>
        <taxon>Burkholderiales</taxon>
        <taxon>Oxalobacteraceae</taxon>
        <taxon>Undibacterium</taxon>
    </lineage>
</organism>
<feature type="domain" description="Inositolphosphotransferase Aur1/Ipt1" evidence="2">
    <location>
        <begin position="66"/>
        <end position="195"/>
    </location>
</feature>
<feature type="transmembrane region" description="Helical" evidence="1">
    <location>
        <begin position="184"/>
        <end position="200"/>
    </location>
</feature>
<keyword evidence="4" id="KW-1185">Reference proteome</keyword>
<reference evidence="3 4" key="1">
    <citation type="submission" date="2020-08" db="EMBL/GenBank/DDBJ databases">
        <title>Novel species isolated from subtropical streams in China.</title>
        <authorList>
            <person name="Lu H."/>
        </authorList>
    </citation>
    <scope>NUCLEOTIDE SEQUENCE [LARGE SCALE GENOMIC DNA]</scope>
    <source>
        <strain evidence="3 4">CY18W</strain>
    </source>
</reference>
<evidence type="ECO:0000313" key="4">
    <source>
        <dbReference type="Proteomes" id="UP000650424"/>
    </source>
</evidence>
<evidence type="ECO:0000313" key="3">
    <source>
        <dbReference type="EMBL" id="MBC3918957.1"/>
    </source>
</evidence>
<dbReference type="Gene3D" id="3.90.190.10">
    <property type="entry name" value="Protein tyrosine phosphatase superfamily"/>
    <property type="match status" value="1"/>
</dbReference>
<gene>
    <name evidence="3" type="ORF">H8L32_15810</name>
</gene>
<feature type="transmembrane region" description="Helical" evidence="1">
    <location>
        <begin position="258"/>
        <end position="277"/>
    </location>
</feature>
<dbReference type="InterPro" id="IPR029021">
    <property type="entry name" value="Prot-tyrosine_phosphatase-like"/>
</dbReference>
<dbReference type="SUPFAM" id="SSF48317">
    <property type="entry name" value="Acid phosphatase/Vanadium-dependent haloperoxidase"/>
    <property type="match status" value="1"/>
</dbReference>
<proteinExistence type="predicted"/>
<evidence type="ECO:0000259" key="2">
    <source>
        <dbReference type="Pfam" id="PF14378"/>
    </source>
</evidence>
<accession>A0ABR6ZSS4</accession>
<dbReference type="PANTHER" id="PTHR47216:SF4">
    <property type="entry name" value="OS01G0859400 PROTEIN"/>
    <property type="match status" value="1"/>
</dbReference>
<protein>
    <submittedName>
        <fullName evidence="3">Phosphatase PAP2 family protein</fullName>
    </submittedName>
</protein>
<dbReference type="InterPro" id="IPR026841">
    <property type="entry name" value="Aur1/Ipt1"/>
</dbReference>
<evidence type="ECO:0000256" key="1">
    <source>
        <dbReference type="SAM" id="Phobius"/>
    </source>
</evidence>
<keyword evidence="1" id="KW-0812">Transmembrane</keyword>
<name>A0ABR6ZSS4_9BURK</name>
<feature type="transmembrane region" description="Helical" evidence="1">
    <location>
        <begin position="12"/>
        <end position="32"/>
    </location>
</feature>
<dbReference type="InterPro" id="IPR036938">
    <property type="entry name" value="PAP2/HPO_sf"/>
</dbReference>
<dbReference type="SUPFAM" id="SSF52799">
    <property type="entry name" value="(Phosphotyrosine protein) phosphatases II"/>
    <property type="match status" value="1"/>
</dbReference>
<feature type="transmembrane region" description="Helical" evidence="1">
    <location>
        <begin position="207"/>
        <end position="224"/>
    </location>
</feature>
<dbReference type="Proteomes" id="UP000650424">
    <property type="component" value="Unassembled WGS sequence"/>
</dbReference>
<dbReference type="Pfam" id="PF14378">
    <property type="entry name" value="PAP2_3"/>
    <property type="match status" value="1"/>
</dbReference>
<feature type="transmembrane region" description="Helical" evidence="1">
    <location>
        <begin position="52"/>
        <end position="74"/>
    </location>
</feature>